<proteinExistence type="predicted"/>
<dbReference type="EnsemblPlants" id="PGSC0003DMT400044753">
    <property type="protein sequence ID" value="PGSC0003DMT400044753"/>
    <property type="gene ID" value="PGSC0003DMG400017370"/>
</dbReference>
<evidence type="ECO:0000313" key="2">
    <source>
        <dbReference type="EnsemblPlants" id="PGSC0003DMT400044753"/>
    </source>
</evidence>
<feature type="transmembrane region" description="Helical" evidence="1">
    <location>
        <begin position="47"/>
        <end position="69"/>
    </location>
</feature>
<dbReference type="PaxDb" id="4113-PGSC0003DMT400044753"/>
<name>M1BGL9_SOLTU</name>
<dbReference type="GO" id="GO:0005262">
    <property type="term" value="F:calcium channel activity"/>
    <property type="evidence" value="ECO:0000318"/>
    <property type="project" value="GO_Central"/>
</dbReference>
<accession>M1BGL9</accession>
<dbReference type="GO" id="GO:0016020">
    <property type="term" value="C:membrane"/>
    <property type="evidence" value="ECO:0000318"/>
    <property type="project" value="GO_Central"/>
</dbReference>
<keyword evidence="1" id="KW-0472">Membrane</keyword>
<reference evidence="2" key="2">
    <citation type="submission" date="2015-06" db="UniProtKB">
        <authorList>
            <consortium name="EnsemblPlants"/>
        </authorList>
    </citation>
    <scope>IDENTIFICATION</scope>
    <source>
        <strain evidence="2">DM1-3 516 R44</strain>
    </source>
</reference>
<organism evidence="2 3">
    <name type="scientific">Solanum tuberosum</name>
    <name type="common">Potato</name>
    <dbReference type="NCBI Taxonomy" id="4113"/>
    <lineage>
        <taxon>Eukaryota</taxon>
        <taxon>Viridiplantae</taxon>
        <taxon>Streptophyta</taxon>
        <taxon>Embryophyta</taxon>
        <taxon>Tracheophyta</taxon>
        <taxon>Spermatophyta</taxon>
        <taxon>Magnoliopsida</taxon>
        <taxon>eudicotyledons</taxon>
        <taxon>Gunneridae</taxon>
        <taxon>Pentapetalae</taxon>
        <taxon>asterids</taxon>
        <taxon>lamiids</taxon>
        <taxon>Solanales</taxon>
        <taxon>Solanaceae</taxon>
        <taxon>Solanoideae</taxon>
        <taxon>Solaneae</taxon>
        <taxon>Solanum</taxon>
    </lineage>
</organism>
<dbReference type="InParanoid" id="M1BGL9"/>
<keyword evidence="1" id="KW-0812">Transmembrane</keyword>
<protein>
    <submittedName>
        <fullName evidence="2">Uncharacterized protein</fullName>
    </submittedName>
</protein>
<reference evidence="3" key="1">
    <citation type="journal article" date="2011" name="Nature">
        <title>Genome sequence and analysis of the tuber crop potato.</title>
        <authorList>
            <consortium name="The Potato Genome Sequencing Consortium"/>
        </authorList>
    </citation>
    <scope>NUCLEOTIDE SEQUENCE [LARGE SCALE GENOMIC DNA]</scope>
    <source>
        <strain evidence="3">cv. DM1-3 516 R44</strain>
    </source>
</reference>
<sequence length="232" mass="26735">MNFSDMKLQIINGVKWYFNRNWNRNDMMNFNEIPEQVHTTLMKNTRFLLSMLAAYSFGASVSAFPNYLFEIEQRIVLKLLTGITIGCGNLLCRAITTRKRSEIYRGCMKYCFVLPIYALVFIVLDKSGSALLVIKRLRDQNMDEISDEVHSTLKMNMRIVTSMLAAYSFGSSVGFIFNYLFKIEQLFVLRFFGWYKQLALEICCIKPSNQRIGGKSTPVAYNVVILNSLTLV</sequence>
<keyword evidence="3" id="KW-1185">Reference proteome</keyword>
<dbReference type="Gramene" id="PGSC0003DMT400044753">
    <property type="protein sequence ID" value="PGSC0003DMT400044753"/>
    <property type="gene ID" value="PGSC0003DMG400017370"/>
</dbReference>
<feature type="transmembrane region" description="Helical" evidence="1">
    <location>
        <begin position="107"/>
        <end position="124"/>
    </location>
</feature>
<dbReference type="AlphaFoldDB" id="M1BGL9"/>
<dbReference type="HOGENOM" id="CLU_1196644_0_0_1"/>
<evidence type="ECO:0000256" key="1">
    <source>
        <dbReference type="SAM" id="Phobius"/>
    </source>
</evidence>
<evidence type="ECO:0000313" key="3">
    <source>
        <dbReference type="Proteomes" id="UP000011115"/>
    </source>
</evidence>
<dbReference type="Proteomes" id="UP000011115">
    <property type="component" value="Unassembled WGS sequence"/>
</dbReference>
<keyword evidence="1" id="KW-1133">Transmembrane helix</keyword>
<feature type="transmembrane region" description="Helical" evidence="1">
    <location>
        <begin position="159"/>
        <end position="181"/>
    </location>
</feature>
<feature type="transmembrane region" description="Helical" evidence="1">
    <location>
        <begin position="75"/>
        <end position="95"/>
    </location>
</feature>